<evidence type="ECO:0000256" key="1">
    <source>
        <dbReference type="ARBA" id="ARBA00001971"/>
    </source>
</evidence>
<keyword evidence="8" id="KW-1185">Reference proteome</keyword>
<keyword evidence="6" id="KW-0349">Heme</keyword>
<keyword evidence="3 6" id="KW-0479">Metal-binding</keyword>
<dbReference type="InterPro" id="IPR001128">
    <property type="entry name" value="Cyt_P450"/>
</dbReference>
<dbReference type="PRINTS" id="PR00385">
    <property type="entry name" value="P450"/>
</dbReference>
<organism evidence="7 8">
    <name type="scientific">Lithohypha guttulata</name>
    <dbReference type="NCBI Taxonomy" id="1690604"/>
    <lineage>
        <taxon>Eukaryota</taxon>
        <taxon>Fungi</taxon>
        <taxon>Dikarya</taxon>
        <taxon>Ascomycota</taxon>
        <taxon>Pezizomycotina</taxon>
        <taxon>Eurotiomycetes</taxon>
        <taxon>Chaetothyriomycetidae</taxon>
        <taxon>Chaetothyriales</taxon>
        <taxon>Trichomeriaceae</taxon>
        <taxon>Lithohypha</taxon>
    </lineage>
</organism>
<protein>
    <recommendedName>
        <fullName evidence="9">Cytochrome P450</fullName>
    </recommendedName>
</protein>
<dbReference type="Proteomes" id="UP001345013">
    <property type="component" value="Unassembled WGS sequence"/>
</dbReference>
<evidence type="ECO:0000256" key="5">
    <source>
        <dbReference type="ARBA" id="ARBA00023004"/>
    </source>
</evidence>
<dbReference type="InterPro" id="IPR002401">
    <property type="entry name" value="Cyt_P450_E_grp-I"/>
</dbReference>
<dbReference type="PANTHER" id="PTHR24305">
    <property type="entry name" value="CYTOCHROME P450"/>
    <property type="match status" value="1"/>
</dbReference>
<reference evidence="7 8" key="1">
    <citation type="submission" date="2023-08" db="EMBL/GenBank/DDBJ databases">
        <title>Black Yeasts Isolated from many extreme environments.</title>
        <authorList>
            <person name="Coleine C."/>
            <person name="Stajich J.E."/>
            <person name="Selbmann L."/>
        </authorList>
    </citation>
    <scope>NUCLEOTIDE SEQUENCE [LARGE SCALE GENOMIC DNA]</scope>
    <source>
        <strain evidence="7 8">CCFEE 5885</strain>
    </source>
</reference>
<name>A0ABR0KKF7_9EURO</name>
<gene>
    <name evidence="7" type="ORF">LTR24_001569</name>
</gene>
<evidence type="ECO:0000256" key="3">
    <source>
        <dbReference type="ARBA" id="ARBA00022723"/>
    </source>
</evidence>
<dbReference type="PROSITE" id="PS00086">
    <property type="entry name" value="CYTOCHROME_P450"/>
    <property type="match status" value="1"/>
</dbReference>
<comment type="cofactor">
    <cofactor evidence="1">
        <name>heme</name>
        <dbReference type="ChEBI" id="CHEBI:30413"/>
    </cofactor>
</comment>
<dbReference type="SUPFAM" id="SSF48264">
    <property type="entry name" value="Cytochrome P450"/>
    <property type="match status" value="1"/>
</dbReference>
<evidence type="ECO:0000313" key="8">
    <source>
        <dbReference type="Proteomes" id="UP001345013"/>
    </source>
</evidence>
<dbReference type="EMBL" id="JAVRRG010000012">
    <property type="protein sequence ID" value="KAK5098941.1"/>
    <property type="molecule type" value="Genomic_DNA"/>
</dbReference>
<dbReference type="Pfam" id="PF00067">
    <property type="entry name" value="p450"/>
    <property type="match status" value="1"/>
</dbReference>
<dbReference type="InterPro" id="IPR017972">
    <property type="entry name" value="Cyt_P450_CS"/>
</dbReference>
<dbReference type="InterPro" id="IPR050121">
    <property type="entry name" value="Cytochrome_P450_monoxygenase"/>
</dbReference>
<proteinExistence type="inferred from homology"/>
<dbReference type="InterPro" id="IPR036396">
    <property type="entry name" value="Cyt_P450_sf"/>
</dbReference>
<accession>A0ABR0KKF7</accession>
<evidence type="ECO:0000256" key="2">
    <source>
        <dbReference type="ARBA" id="ARBA00010617"/>
    </source>
</evidence>
<keyword evidence="6" id="KW-0503">Monooxygenase</keyword>
<comment type="similarity">
    <text evidence="2 6">Belongs to the cytochrome P450 family.</text>
</comment>
<evidence type="ECO:0000256" key="6">
    <source>
        <dbReference type="RuleBase" id="RU000461"/>
    </source>
</evidence>
<dbReference type="PRINTS" id="PR00463">
    <property type="entry name" value="EP450I"/>
</dbReference>
<keyword evidence="4 6" id="KW-0560">Oxidoreductase</keyword>
<comment type="caution">
    <text evidence="7">The sequence shown here is derived from an EMBL/GenBank/DDBJ whole genome shotgun (WGS) entry which is preliminary data.</text>
</comment>
<evidence type="ECO:0000256" key="4">
    <source>
        <dbReference type="ARBA" id="ARBA00023002"/>
    </source>
</evidence>
<sequence length="450" mass="50091">MESSLSPTTAVLGYSAPAPFFASPSNPGPFLAKVSSYYIILIDAAGNRTRTIHSLHKRYGPVVRIGPNEVSFTSPSLIKEIYGQGTPYMKAPWYASMSYPPVGIFSLRDPKEHAARRRLLSHAFSQGALQGAEPMIAALVLKLLNRVRKADGRPIDMLQMFRRLSLDVAGQLFLGQSFQALDNEEPPKFSEWVDSMFISLGVNYAFPPVFQVMRLLPLPQVGEVLAAPAKIAAYGEKAYWEYIEEHGRKSARRDLLTKIIGANAEGGDGQAVLTDQETYTEVGNIIFAGTDTTSTTLTYLFWELAKHPEWQERLRQELKSRTSDEVPKYTTIADLPVLDAIMNESLRLHPAAPASLVRSTPPGGRMLDGHFMPEGTVVSIQCYTTQRDPEAFPDPERWDPNRWLRRSEKADAKRAKELFMPFSKGPRACIGINMAMMELKVTTATVVLHT</sequence>
<evidence type="ECO:0008006" key="9">
    <source>
        <dbReference type="Google" id="ProtNLM"/>
    </source>
</evidence>
<keyword evidence="5 6" id="KW-0408">Iron</keyword>
<dbReference type="PANTHER" id="PTHR24305:SF96">
    <property type="entry name" value="CYTOCHROME P450 MONOOXYGENASE STCB-RELATED"/>
    <property type="match status" value="1"/>
</dbReference>
<evidence type="ECO:0000313" key="7">
    <source>
        <dbReference type="EMBL" id="KAK5098941.1"/>
    </source>
</evidence>
<dbReference type="Gene3D" id="1.10.630.10">
    <property type="entry name" value="Cytochrome P450"/>
    <property type="match status" value="1"/>
</dbReference>